<feature type="domain" description="Response regulatory" evidence="7">
    <location>
        <begin position="9"/>
        <end position="126"/>
    </location>
</feature>
<evidence type="ECO:0000259" key="7">
    <source>
        <dbReference type="PROSITE" id="PS50110"/>
    </source>
</evidence>
<evidence type="ECO:0000256" key="5">
    <source>
        <dbReference type="PROSITE-ProRule" id="PRU00169"/>
    </source>
</evidence>
<dbReference type="GO" id="GO:0000160">
    <property type="term" value="P:phosphorelay signal transduction system"/>
    <property type="evidence" value="ECO:0007669"/>
    <property type="project" value="InterPro"/>
</dbReference>
<dbReference type="InterPro" id="IPR011006">
    <property type="entry name" value="CheY-like_superfamily"/>
</dbReference>
<name>A0A4Q0M7Z1_9SPHI</name>
<evidence type="ECO:0000256" key="3">
    <source>
        <dbReference type="ARBA" id="ARBA00023125"/>
    </source>
</evidence>
<keyword evidence="1 5" id="KW-0597">Phosphoprotein</keyword>
<dbReference type="PRINTS" id="PR00038">
    <property type="entry name" value="HTHLUXR"/>
</dbReference>
<dbReference type="SMART" id="SM00421">
    <property type="entry name" value="HTH_LUXR"/>
    <property type="match status" value="1"/>
</dbReference>
<dbReference type="PROSITE" id="PS50043">
    <property type="entry name" value="HTH_LUXR_2"/>
    <property type="match status" value="1"/>
</dbReference>
<dbReference type="PANTHER" id="PTHR43214">
    <property type="entry name" value="TWO-COMPONENT RESPONSE REGULATOR"/>
    <property type="match status" value="1"/>
</dbReference>
<gene>
    <name evidence="8" type="ORF">EKH83_14085</name>
</gene>
<dbReference type="InterPro" id="IPR016032">
    <property type="entry name" value="Sig_transdc_resp-reg_C-effctor"/>
</dbReference>
<dbReference type="AlphaFoldDB" id="A0A4Q0M7Z1"/>
<dbReference type="Pfam" id="PF00072">
    <property type="entry name" value="Response_reg"/>
    <property type="match status" value="1"/>
</dbReference>
<dbReference type="InterPro" id="IPR001789">
    <property type="entry name" value="Sig_transdc_resp-reg_receiver"/>
</dbReference>
<dbReference type="InterPro" id="IPR039420">
    <property type="entry name" value="WalR-like"/>
</dbReference>
<dbReference type="Proteomes" id="UP000290848">
    <property type="component" value="Unassembled WGS sequence"/>
</dbReference>
<dbReference type="Pfam" id="PF00196">
    <property type="entry name" value="GerE"/>
    <property type="match status" value="1"/>
</dbReference>
<evidence type="ECO:0000313" key="9">
    <source>
        <dbReference type="Proteomes" id="UP000290848"/>
    </source>
</evidence>
<evidence type="ECO:0000259" key="6">
    <source>
        <dbReference type="PROSITE" id="PS50043"/>
    </source>
</evidence>
<comment type="caution">
    <text evidence="8">The sequence shown here is derived from an EMBL/GenBank/DDBJ whole genome shotgun (WGS) entry which is preliminary data.</text>
</comment>
<dbReference type="PROSITE" id="PS50110">
    <property type="entry name" value="RESPONSE_REGULATORY"/>
    <property type="match status" value="1"/>
</dbReference>
<keyword evidence="3" id="KW-0238">DNA-binding</keyword>
<dbReference type="Gene3D" id="3.40.50.2300">
    <property type="match status" value="1"/>
</dbReference>
<protein>
    <submittedName>
        <fullName evidence="8">Response regulator transcription factor</fullName>
    </submittedName>
</protein>
<evidence type="ECO:0000256" key="2">
    <source>
        <dbReference type="ARBA" id="ARBA00023015"/>
    </source>
</evidence>
<sequence length="214" mass="23992">MLSKPLKTRVYIVDDHPIVLEGLKNFLQSKSDDIELKGGCGTGKEALEAVLTEDIDVLLLDINLPDMNGIDLCKLIKQQHPDINIIAISIYNERSMITKMLQNGATGYILKNASAEELYTAIKTVVNKSLYFSADVQRSLFEAALNDPLDLPRLTRREEEVLRCIGEGKTTAEMASQLFVSTHTIETHRRNLMQKFNVSNSAALIRMATHYNLL</sequence>
<dbReference type="EMBL" id="RXOC01000009">
    <property type="protein sequence ID" value="RXF68846.1"/>
    <property type="molecule type" value="Genomic_DNA"/>
</dbReference>
<dbReference type="InterPro" id="IPR000792">
    <property type="entry name" value="Tscrpt_reg_LuxR_C"/>
</dbReference>
<evidence type="ECO:0000256" key="4">
    <source>
        <dbReference type="ARBA" id="ARBA00023163"/>
    </source>
</evidence>
<dbReference type="SUPFAM" id="SSF52172">
    <property type="entry name" value="CheY-like"/>
    <property type="match status" value="1"/>
</dbReference>
<keyword evidence="2" id="KW-0805">Transcription regulation</keyword>
<dbReference type="PANTHER" id="PTHR43214:SF41">
    <property type="entry name" value="NITRATE_NITRITE RESPONSE REGULATOR PROTEIN NARP"/>
    <property type="match status" value="1"/>
</dbReference>
<dbReference type="SMART" id="SM00448">
    <property type="entry name" value="REC"/>
    <property type="match status" value="1"/>
</dbReference>
<accession>A0A4Q0M7Z1</accession>
<feature type="domain" description="HTH luxR-type" evidence="6">
    <location>
        <begin position="147"/>
        <end position="212"/>
    </location>
</feature>
<reference evidence="8 9" key="1">
    <citation type="submission" date="2018-12" db="EMBL/GenBank/DDBJ databases">
        <title>The Draft Genome Sequence of the Soil Bacterium Pedobacter tournemirensis R1.</title>
        <authorList>
            <person name="He J."/>
        </authorList>
    </citation>
    <scope>NUCLEOTIDE SEQUENCE [LARGE SCALE GENOMIC DNA]</scope>
    <source>
        <strain evidence="8 9">R1</strain>
    </source>
</reference>
<evidence type="ECO:0000313" key="8">
    <source>
        <dbReference type="EMBL" id="RXF68846.1"/>
    </source>
</evidence>
<dbReference type="SUPFAM" id="SSF46894">
    <property type="entry name" value="C-terminal effector domain of the bipartite response regulators"/>
    <property type="match status" value="1"/>
</dbReference>
<evidence type="ECO:0000256" key="1">
    <source>
        <dbReference type="ARBA" id="ARBA00022553"/>
    </source>
</evidence>
<dbReference type="GO" id="GO:0003677">
    <property type="term" value="F:DNA binding"/>
    <property type="evidence" value="ECO:0007669"/>
    <property type="project" value="UniProtKB-KW"/>
</dbReference>
<organism evidence="8 9">
    <name type="scientific">Arcticibacter tournemirensis</name>
    <dbReference type="NCBI Taxonomy" id="699437"/>
    <lineage>
        <taxon>Bacteria</taxon>
        <taxon>Pseudomonadati</taxon>
        <taxon>Bacteroidota</taxon>
        <taxon>Sphingobacteriia</taxon>
        <taxon>Sphingobacteriales</taxon>
        <taxon>Sphingobacteriaceae</taxon>
        <taxon>Arcticibacter</taxon>
    </lineage>
</organism>
<keyword evidence="4" id="KW-0804">Transcription</keyword>
<proteinExistence type="predicted"/>
<dbReference type="CDD" id="cd06170">
    <property type="entry name" value="LuxR_C_like"/>
    <property type="match status" value="1"/>
</dbReference>
<feature type="modified residue" description="4-aspartylphosphate" evidence="5">
    <location>
        <position position="61"/>
    </location>
</feature>
<dbReference type="CDD" id="cd17535">
    <property type="entry name" value="REC_NarL-like"/>
    <property type="match status" value="1"/>
</dbReference>
<dbReference type="GO" id="GO:0006355">
    <property type="term" value="P:regulation of DNA-templated transcription"/>
    <property type="evidence" value="ECO:0007669"/>
    <property type="project" value="InterPro"/>
</dbReference>
<dbReference type="InterPro" id="IPR058245">
    <property type="entry name" value="NreC/VraR/RcsB-like_REC"/>
</dbReference>
<dbReference type="RefSeq" id="WP_128770088.1">
    <property type="nucleotide sequence ID" value="NZ_RXOC01000009.1"/>
</dbReference>